<dbReference type="HOGENOM" id="CLU_1232951_0_0_5"/>
<dbReference type="STRING" id="715226.ABI_47190"/>
<accession>F4QU71</accession>
<evidence type="ECO:0000256" key="1">
    <source>
        <dbReference type="SAM" id="SignalP"/>
    </source>
</evidence>
<reference evidence="3" key="1">
    <citation type="submission" date="2011-03" db="EMBL/GenBank/DDBJ databases">
        <title>Draft genome sequence of Brevundimonas diminuta.</title>
        <authorList>
            <person name="Brown P.J.B."/>
            <person name="Buechlein A."/>
            <person name="Hemmerich C."/>
            <person name="Brun Y.V."/>
        </authorList>
    </citation>
    <scope>NUCLEOTIDE SEQUENCE [LARGE SCALE GENOMIC DNA]</scope>
    <source>
        <strain evidence="3">C19</strain>
    </source>
</reference>
<dbReference type="EMBL" id="GL883081">
    <property type="protein sequence ID" value="EGF89371.1"/>
    <property type="molecule type" value="Genomic_DNA"/>
</dbReference>
<evidence type="ECO:0008006" key="4">
    <source>
        <dbReference type="Google" id="ProtNLM"/>
    </source>
</evidence>
<gene>
    <name evidence="2" type="ORF">ABI_47190</name>
</gene>
<dbReference type="AlphaFoldDB" id="F4QU71"/>
<name>F4QU71_9CAUL</name>
<keyword evidence="1" id="KW-0732">Signal</keyword>
<dbReference type="Proteomes" id="UP000006512">
    <property type="component" value="Unassembled WGS sequence"/>
</dbReference>
<evidence type="ECO:0000313" key="3">
    <source>
        <dbReference type="Proteomes" id="UP000006512"/>
    </source>
</evidence>
<organism evidence="2 3">
    <name type="scientific">Asticcacaulis biprosthecium C19</name>
    <dbReference type="NCBI Taxonomy" id="715226"/>
    <lineage>
        <taxon>Bacteria</taxon>
        <taxon>Pseudomonadati</taxon>
        <taxon>Pseudomonadota</taxon>
        <taxon>Alphaproteobacteria</taxon>
        <taxon>Caulobacterales</taxon>
        <taxon>Caulobacteraceae</taxon>
        <taxon>Asticcacaulis</taxon>
    </lineage>
</organism>
<keyword evidence="3" id="KW-1185">Reference proteome</keyword>
<protein>
    <recommendedName>
        <fullName evidence="4">Tat twin-arginine translocation pathway signal sequence domain protein</fullName>
    </recommendedName>
</protein>
<proteinExistence type="predicted"/>
<feature type="chain" id="PRO_5003316890" description="Tat twin-arginine translocation pathway signal sequence domain protein" evidence="1">
    <location>
        <begin position="32"/>
        <end position="224"/>
    </location>
</feature>
<evidence type="ECO:0000313" key="2">
    <source>
        <dbReference type="EMBL" id="EGF89371.1"/>
    </source>
</evidence>
<feature type="signal peptide" evidence="1">
    <location>
        <begin position="1"/>
        <end position="31"/>
    </location>
</feature>
<sequence length="224" mass="23076">MRTIMSALLSNRRTLLLSTLAGATIAPLAGAAQALSTEVVPPVMAWMSWQGGVDLVAVTDASLTQPNVILHVARMVQTPVGSSASGMVFYQPNPAEPPVVMGFVSGDPKVGAYFGPKVFKGTPFETAPVLKAKIVVDETGAPGTVGSKITVGKHVFEVTLAGLTPLVQINRPLGALPFTQQGLEASSADVTLKVNGKPVTVIIPPVGMSGGPAAVWSPTGHYAR</sequence>